<keyword evidence="3" id="KW-0479">Metal-binding</keyword>
<evidence type="ECO:0000256" key="2">
    <source>
        <dbReference type="ARBA" id="ARBA00006787"/>
    </source>
</evidence>
<evidence type="ECO:0000256" key="3">
    <source>
        <dbReference type="ARBA" id="ARBA00022723"/>
    </source>
</evidence>
<evidence type="ECO:0000256" key="4">
    <source>
        <dbReference type="ARBA" id="ARBA00022964"/>
    </source>
</evidence>
<evidence type="ECO:0000256" key="5">
    <source>
        <dbReference type="ARBA" id="ARBA00023004"/>
    </source>
</evidence>
<comment type="cofactor">
    <cofactor evidence="1">
        <name>Fe(2+)</name>
        <dbReference type="ChEBI" id="CHEBI:29033"/>
    </cofactor>
</comment>
<gene>
    <name evidence="6" type="ORF">DH2020_036600</name>
</gene>
<dbReference type="Proteomes" id="UP001318860">
    <property type="component" value="Unassembled WGS sequence"/>
</dbReference>
<evidence type="ECO:0000313" key="6">
    <source>
        <dbReference type="EMBL" id="KAK6129663.1"/>
    </source>
</evidence>
<accession>A0ABR0V511</accession>
<name>A0ABR0V511_REHGL</name>
<dbReference type="PANTHER" id="PTHR10543">
    <property type="entry name" value="BETA-CAROTENE DIOXYGENASE"/>
    <property type="match status" value="1"/>
</dbReference>
<dbReference type="EMBL" id="JABTTQ020001621">
    <property type="protein sequence ID" value="KAK6129663.1"/>
    <property type="molecule type" value="Genomic_DNA"/>
</dbReference>
<protein>
    <recommendedName>
        <fullName evidence="8">Carotenoid cleavage dioxygenase</fullName>
    </recommendedName>
</protein>
<reference evidence="6 7" key="1">
    <citation type="journal article" date="2021" name="Comput. Struct. Biotechnol. J.">
        <title>De novo genome assembly of the potent medicinal plant Rehmannia glutinosa using nanopore technology.</title>
        <authorList>
            <person name="Ma L."/>
            <person name="Dong C."/>
            <person name="Song C."/>
            <person name="Wang X."/>
            <person name="Zheng X."/>
            <person name="Niu Y."/>
            <person name="Chen S."/>
            <person name="Feng W."/>
        </authorList>
    </citation>
    <scope>NUCLEOTIDE SEQUENCE [LARGE SCALE GENOMIC DNA]</scope>
    <source>
        <strain evidence="6">DH-2019</strain>
    </source>
</reference>
<comment type="similarity">
    <text evidence="2">Belongs to the carotenoid oxygenase family.</text>
</comment>
<keyword evidence="4" id="KW-0560">Oxidoreductase</keyword>
<keyword evidence="5" id="KW-0408">Iron</keyword>
<proteinExistence type="inferred from homology"/>
<keyword evidence="7" id="KW-1185">Reference proteome</keyword>
<dbReference type="PANTHER" id="PTHR10543:SF46">
    <property type="entry name" value="CAROTENOID CLEAVAGE DIOXYGENASE 4, CHLOROPLASTIC-RELATED"/>
    <property type="match status" value="1"/>
</dbReference>
<evidence type="ECO:0000313" key="7">
    <source>
        <dbReference type="Proteomes" id="UP001318860"/>
    </source>
</evidence>
<organism evidence="6 7">
    <name type="scientific">Rehmannia glutinosa</name>
    <name type="common">Chinese foxglove</name>
    <dbReference type="NCBI Taxonomy" id="99300"/>
    <lineage>
        <taxon>Eukaryota</taxon>
        <taxon>Viridiplantae</taxon>
        <taxon>Streptophyta</taxon>
        <taxon>Embryophyta</taxon>
        <taxon>Tracheophyta</taxon>
        <taxon>Spermatophyta</taxon>
        <taxon>Magnoliopsida</taxon>
        <taxon>eudicotyledons</taxon>
        <taxon>Gunneridae</taxon>
        <taxon>Pentapetalae</taxon>
        <taxon>asterids</taxon>
        <taxon>lamiids</taxon>
        <taxon>Lamiales</taxon>
        <taxon>Orobanchaceae</taxon>
        <taxon>Rehmannieae</taxon>
        <taxon>Rehmannia</taxon>
    </lineage>
</organism>
<sequence length="590" mass="65565">MRLVGVVKIDLSTPDSASRAVAIRLFGPSCSGSEPFFVPREPDNPDAEEDDGYLIAYIHDENTQESKFIVMDAKSPTLEIVAAVKLPGCPQASMAYLFTHKKPIKTRIFSSIGTTVQTSTEPKITGRRKQSLLTDFFKSLDDFVCKFIDPPLRSTIDPKYVLAGNFAPVDELPPTACEVEDGALPPCLDGAYIRNGPNPQFIPRGPHHLFDGDGMLHSIKISNGTATFCCRFVKTYKYTVEREIGFPVVINYFSAFTSLLATVARYTVAFGRVISGEYDVSRGTGNANTSVSHFGGKLFAHSESDLPYTIKLRSDGDIITLRRHEEYGEPLESMTAHPKVDRETGEAFAYRHNIQRPFLTYFRINADGIKQPEVKIFSKKQASLVHDFAITKNYAIFSDSQLVIRPAEIINGNQPALVDPTKVPKLGIIPRYAEDEKEMWWVEVPGYNCMHAANAWEEDGGDTIVMVATNLLSVEHFTDRPELVHSSMERLEINVKTKTVARRPISTRCLDFGAINPAYLGKKTRYIYAAVVFEGPKMTGVVKLDLSLPTAESGDCTVASRFFGPGCYGGEPCFAPRNPIIQRRRKTMDI</sequence>
<evidence type="ECO:0008006" key="8">
    <source>
        <dbReference type="Google" id="ProtNLM"/>
    </source>
</evidence>
<evidence type="ECO:0000256" key="1">
    <source>
        <dbReference type="ARBA" id="ARBA00001954"/>
    </source>
</evidence>
<keyword evidence="4" id="KW-0223">Dioxygenase</keyword>
<dbReference type="Pfam" id="PF03055">
    <property type="entry name" value="RPE65"/>
    <property type="match status" value="2"/>
</dbReference>
<comment type="caution">
    <text evidence="6">The sequence shown here is derived from an EMBL/GenBank/DDBJ whole genome shotgun (WGS) entry which is preliminary data.</text>
</comment>
<dbReference type="InterPro" id="IPR004294">
    <property type="entry name" value="Carotenoid_Oase"/>
</dbReference>